<keyword evidence="6" id="KW-1133">Transmembrane helix</keyword>
<dbReference type="CDD" id="cd03590">
    <property type="entry name" value="CLECT_DC-SIGN_like"/>
    <property type="match status" value="1"/>
</dbReference>
<evidence type="ECO:0000313" key="8">
    <source>
        <dbReference type="Proteomes" id="UP001652622"/>
    </source>
</evidence>
<keyword evidence="3" id="KW-0430">Lectin</keyword>
<dbReference type="Proteomes" id="UP001652622">
    <property type="component" value="Unplaced"/>
</dbReference>
<feature type="coiled-coil region" evidence="5">
    <location>
        <begin position="121"/>
        <end position="155"/>
    </location>
</feature>
<keyword evidence="4" id="KW-1015">Disulfide bond</keyword>
<keyword evidence="6" id="KW-0472">Membrane</keyword>
<evidence type="ECO:0000256" key="3">
    <source>
        <dbReference type="ARBA" id="ARBA00022734"/>
    </source>
</evidence>
<accession>A0ABM3YX30</accession>
<dbReference type="GeneID" id="117659203"/>
<organism evidence="8 9">
    <name type="scientific">Pantherophis guttatus</name>
    <name type="common">Corn snake</name>
    <name type="synonym">Elaphe guttata</name>
    <dbReference type="NCBI Taxonomy" id="94885"/>
    <lineage>
        <taxon>Eukaryota</taxon>
        <taxon>Metazoa</taxon>
        <taxon>Chordata</taxon>
        <taxon>Craniata</taxon>
        <taxon>Vertebrata</taxon>
        <taxon>Euteleostomi</taxon>
        <taxon>Lepidosauria</taxon>
        <taxon>Squamata</taxon>
        <taxon>Bifurcata</taxon>
        <taxon>Unidentata</taxon>
        <taxon>Episquamata</taxon>
        <taxon>Toxicofera</taxon>
        <taxon>Serpentes</taxon>
        <taxon>Colubroidea</taxon>
        <taxon>Colubridae</taxon>
        <taxon>Colubrinae</taxon>
        <taxon>Pantherophis</taxon>
    </lineage>
</organism>
<dbReference type="Pfam" id="PF00059">
    <property type="entry name" value="Lectin_C"/>
    <property type="match status" value="1"/>
</dbReference>
<keyword evidence="2" id="KW-0964">Secreted</keyword>
<dbReference type="RefSeq" id="XP_060540670.1">
    <property type="nucleotide sequence ID" value="XM_060684687.1"/>
</dbReference>
<comment type="subcellular location">
    <subcellularLocation>
        <location evidence="1">Secreted</location>
    </subcellularLocation>
</comment>
<dbReference type="SMART" id="SM00034">
    <property type="entry name" value="CLECT"/>
    <property type="match status" value="1"/>
</dbReference>
<feature type="transmembrane region" description="Helical" evidence="6">
    <location>
        <begin position="49"/>
        <end position="69"/>
    </location>
</feature>
<evidence type="ECO:0000256" key="5">
    <source>
        <dbReference type="SAM" id="Coils"/>
    </source>
</evidence>
<reference evidence="9" key="1">
    <citation type="submission" date="2025-08" db="UniProtKB">
        <authorList>
            <consortium name="RefSeq"/>
        </authorList>
    </citation>
    <scope>IDENTIFICATION</scope>
    <source>
        <tissue evidence="9">Blood</tissue>
    </source>
</reference>
<evidence type="ECO:0000256" key="6">
    <source>
        <dbReference type="SAM" id="Phobius"/>
    </source>
</evidence>
<evidence type="ECO:0000256" key="1">
    <source>
        <dbReference type="ARBA" id="ARBA00004613"/>
    </source>
</evidence>
<dbReference type="Pfam" id="PF03954">
    <property type="entry name" value="Lectin_N"/>
    <property type="match status" value="1"/>
</dbReference>
<dbReference type="PROSITE" id="PS00615">
    <property type="entry name" value="C_TYPE_LECTIN_1"/>
    <property type="match status" value="1"/>
</dbReference>
<evidence type="ECO:0000313" key="9">
    <source>
        <dbReference type="RefSeq" id="XP_060540670.1"/>
    </source>
</evidence>
<dbReference type="Gene3D" id="3.10.100.10">
    <property type="entry name" value="Mannose-Binding Protein A, subunit A"/>
    <property type="match status" value="1"/>
</dbReference>
<feature type="domain" description="C-type lectin" evidence="7">
    <location>
        <begin position="169"/>
        <end position="287"/>
    </location>
</feature>
<evidence type="ECO:0000259" key="7">
    <source>
        <dbReference type="PROSITE" id="PS50041"/>
    </source>
</evidence>
<gene>
    <name evidence="9" type="primary">LOC117659203</name>
</gene>
<proteinExistence type="predicted"/>
<evidence type="ECO:0000256" key="2">
    <source>
        <dbReference type="ARBA" id="ARBA00022525"/>
    </source>
</evidence>
<keyword evidence="8" id="KW-1185">Reference proteome</keyword>
<dbReference type="InterPro" id="IPR018378">
    <property type="entry name" value="C-type_lectin_CS"/>
</dbReference>
<dbReference type="SUPFAM" id="SSF56436">
    <property type="entry name" value="C-type lectin-like"/>
    <property type="match status" value="1"/>
</dbReference>
<sequence>MEASEAFTMPKTYENFQSANLEKEYEADFEKDFPLSKSFPQRVCPTSRLLLVLMVFCGVLILSVSILGIQGVRFTQSLQGTQKGVQNLTQTVQQEVTNLQAKRNSTWLKLAELEKTMQQEHDKVLKVLELYQTQLDTLEKNTRALRCEIIEMKSNGSKNGCCPRGWVNFRSSCYWTTQSMNTWQGAKKDCEDKKAHLVILNSADETDFVKTRARQGSDTWIGLTDSSGDWKWVDGSAYSVDPKDWDVGQPDHWYGHGSGGGEDCAHMIYNGLWNDNVCLRMFPWVCEMELGI</sequence>
<protein>
    <submittedName>
        <fullName evidence="9">Asialoglycoprotein receptor 1-like</fullName>
    </submittedName>
</protein>
<dbReference type="InterPro" id="IPR016186">
    <property type="entry name" value="C-type_lectin-like/link_sf"/>
</dbReference>
<name>A0ABM3YX30_PANGU</name>
<evidence type="ECO:0000256" key="4">
    <source>
        <dbReference type="ARBA" id="ARBA00023157"/>
    </source>
</evidence>
<dbReference type="InterPro" id="IPR033989">
    <property type="entry name" value="CD209-like_CTLD"/>
</dbReference>
<keyword evidence="5" id="KW-0175">Coiled coil</keyword>
<dbReference type="PROSITE" id="PS50041">
    <property type="entry name" value="C_TYPE_LECTIN_2"/>
    <property type="match status" value="1"/>
</dbReference>
<dbReference type="InterPro" id="IPR050111">
    <property type="entry name" value="C-type_lectin/snaclec_domain"/>
</dbReference>
<keyword evidence="6" id="KW-0812">Transmembrane</keyword>
<dbReference type="InterPro" id="IPR016187">
    <property type="entry name" value="CTDL_fold"/>
</dbReference>
<dbReference type="PANTHER" id="PTHR22803">
    <property type="entry name" value="MANNOSE, PHOSPHOLIPASE, LECTIN RECEPTOR RELATED"/>
    <property type="match status" value="1"/>
</dbReference>
<dbReference type="InterPro" id="IPR001304">
    <property type="entry name" value="C-type_lectin-like"/>
</dbReference>